<dbReference type="PROSITE" id="PS50042">
    <property type="entry name" value="CNMP_BINDING_3"/>
    <property type="match status" value="2"/>
</dbReference>
<dbReference type="CDD" id="cd00038">
    <property type="entry name" value="CAP_ED"/>
    <property type="match status" value="2"/>
</dbReference>
<proteinExistence type="predicted"/>
<dbReference type="NCBIfam" id="TIGR03896">
    <property type="entry name" value="cyc_nuc_ocin"/>
    <property type="match status" value="1"/>
</dbReference>
<name>Q7V432_PROMM</name>
<dbReference type="GO" id="GO:0005829">
    <property type="term" value="C:cytosol"/>
    <property type="evidence" value="ECO:0007669"/>
    <property type="project" value="TreeGrafter"/>
</dbReference>
<dbReference type="SMART" id="SM00100">
    <property type="entry name" value="cNMP"/>
    <property type="match status" value="2"/>
</dbReference>
<dbReference type="PANTHER" id="PTHR24567">
    <property type="entry name" value="CRP FAMILY TRANSCRIPTIONAL REGULATORY PROTEIN"/>
    <property type="match status" value="1"/>
</dbReference>
<dbReference type="GO" id="GO:0003700">
    <property type="term" value="F:DNA-binding transcription factor activity"/>
    <property type="evidence" value="ECO:0007669"/>
    <property type="project" value="TreeGrafter"/>
</dbReference>
<dbReference type="AlphaFoldDB" id="Q7V432"/>
<dbReference type="SUPFAM" id="SSF51206">
    <property type="entry name" value="cAMP-binding domain-like"/>
    <property type="match status" value="2"/>
</dbReference>
<dbReference type="SMR" id="Q7V432"/>
<dbReference type="EMBL" id="BX548175">
    <property type="protein sequence ID" value="CAE22315.1"/>
    <property type="molecule type" value="Genomic_DNA"/>
</dbReference>
<dbReference type="InterPro" id="IPR000595">
    <property type="entry name" value="cNMP-bd_dom"/>
</dbReference>
<organism evidence="2 3">
    <name type="scientific">Prochlorococcus marinus (strain MIT 9313)</name>
    <dbReference type="NCBI Taxonomy" id="74547"/>
    <lineage>
        <taxon>Bacteria</taxon>
        <taxon>Bacillati</taxon>
        <taxon>Cyanobacteriota</taxon>
        <taxon>Cyanophyceae</taxon>
        <taxon>Synechococcales</taxon>
        <taxon>Prochlorococcaceae</taxon>
        <taxon>Prochlorococcus</taxon>
    </lineage>
</organism>
<dbReference type="HOGENOM" id="CLU_811011_0_0_3"/>
<sequence>MHNEIVTGNVLPFNIFEKADSKLLAWIRDVSVVREITTSCRLIEEGSTPDGLFVVESGAITVCTKQADGGSLSLASLKVGNLVGEMSWLEERPAVASIDAGPGSRLLQIPREALESINQSEAFICHLLYRLIAEKLALQVQGQNIWVHRIAGTDQEPLRKVLVLFAELEEKDVAWIARSGKFKRLVAGDVLLQEGDNVPGLYLLLAGEARISITENGSWQSVGSSRRGELLGELTMLNPQAAGATANVDTVTGLELLVLDKEELSMTLNADPRLAKRFYKGIARMLSQRSRDQLLSRGFAEASRIAEELIDNEQLGLDQLSAISSAGLRFDWLCRQFQDKEG</sequence>
<dbReference type="Proteomes" id="UP000001423">
    <property type="component" value="Chromosome"/>
</dbReference>
<dbReference type="RefSeq" id="WP_011131505.1">
    <property type="nucleotide sequence ID" value="NC_005071.1"/>
</dbReference>
<reference evidence="2 3" key="1">
    <citation type="journal article" date="2003" name="Nature">
        <title>Genome divergence in two Prochlorococcus ecotypes reflects oceanic niche differentiation.</title>
        <authorList>
            <person name="Rocap G."/>
            <person name="Larimer F.W."/>
            <person name="Lamerdin J.E."/>
            <person name="Malfatti S."/>
            <person name="Chain P."/>
            <person name="Ahlgren N.A."/>
            <person name="Arellano A."/>
            <person name="Coleman M."/>
            <person name="Hauser L."/>
            <person name="Hess W.R."/>
            <person name="Johnson Z.I."/>
            <person name="Land M.L."/>
            <person name="Lindell D."/>
            <person name="Post A.F."/>
            <person name="Regala W."/>
            <person name="Shah M."/>
            <person name="Shaw S.L."/>
            <person name="Steglich C."/>
            <person name="Sullivan M.B."/>
            <person name="Ting C.S."/>
            <person name="Tolonen A."/>
            <person name="Webb E.A."/>
            <person name="Zinser E.R."/>
            <person name="Chisholm S.W."/>
        </authorList>
    </citation>
    <scope>NUCLEOTIDE SEQUENCE [LARGE SCALE GENOMIC DNA]</scope>
    <source>
        <strain evidence="3">MIT 9313</strain>
    </source>
</reference>
<dbReference type="PANTHER" id="PTHR24567:SF74">
    <property type="entry name" value="HTH-TYPE TRANSCRIPTIONAL REGULATOR ARCR"/>
    <property type="match status" value="1"/>
</dbReference>
<keyword evidence="3" id="KW-1185">Reference proteome</keyword>
<evidence type="ECO:0000313" key="3">
    <source>
        <dbReference type="Proteomes" id="UP000001423"/>
    </source>
</evidence>
<dbReference type="eggNOG" id="COG2905">
    <property type="taxonomic scope" value="Bacteria"/>
</dbReference>
<accession>Q7V432</accession>
<dbReference type="InterPro" id="IPR014710">
    <property type="entry name" value="RmlC-like_jellyroll"/>
</dbReference>
<evidence type="ECO:0000259" key="1">
    <source>
        <dbReference type="PROSITE" id="PS50042"/>
    </source>
</evidence>
<feature type="domain" description="Cyclic nucleotide-binding" evidence="1">
    <location>
        <begin position="164"/>
        <end position="285"/>
    </location>
</feature>
<protein>
    <recommendedName>
        <fullName evidence="1">Cyclic nucleotide-binding domain-containing protein</fullName>
    </recommendedName>
</protein>
<dbReference type="DNASU" id="1728270"/>
<evidence type="ECO:0000313" key="2">
    <source>
        <dbReference type="EMBL" id="CAE22315.1"/>
    </source>
</evidence>
<gene>
    <name evidence="2" type="ordered locus">PMT_2141</name>
</gene>
<dbReference type="InterPro" id="IPR050397">
    <property type="entry name" value="Env_Response_Regulators"/>
</dbReference>
<dbReference type="InterPro" id="IPR023892">
    <property type="entry name" value="cNMP-bd"/>
</dbReference>
<dbReference type="KEGG" id="pmt:PMT_2141"/>
<dbReference type="Pfam" id="PF00027">
    <property type="entry name" value="cNMP_binding"/>
    <property type="match status" value="2"/>
</dbReference>
<dbReference type="Gene3D" id="2.60.120.10">
    <property type="entry name" value="Jelly Rolls"/>
    <property type="match status" value="2"/>
</dbReference>
<feature type="domain" description="Cyclic nucleotide-binding" evidence="1">
    <location>
        <begin position="15"/>
        <end position="135"/>
    </location>
</feature>
<dbReference type="InterPro" id="IPR018490">
    <property type="entry name" value="cNMP-bd_dom_sf"/>
</dbReference>